<feature type="region of interest" description="Disordered" evidence="1">
    <location>
        <begin position="1"/>
        <end position="27"/>
    </location>
</feature>
<keyword evidence="4" id="KW-1185">Reference proteome</keyword>
<sequence length="165" mass="17084">MSVDANPGGVPAVTNVSEPPPPEAPEGDWTDWANQMPSVVALGLECTAVDEGRAEFVLDSRHFPLNANGAVNGGLLVSAADQVMGVMAVRGARSHAYAFTISMAAQFHRSAMPPVLVRAEFVPGGKRVAFVNVEMEGADGVRCASAQGALRMSAGERVEPAAPEG</sequence>
<comment type="caution">
    <text evidence="3">The sequence shown here is derived from an EMBL/GenBank/DDBJ whole genome shotgun (WGS) entry which is preliminary data.</text>
</comment>
<dbReference type="InterPro" id="IPR006683">
    <property type="entry name" value="Thioestr_dom"/>
</dbReference>
<dbReference type="InterPro" id="IPR029069">
    <property type="entry name" value="HotDog_dom_sf"/>
</dbReference>
<accession>A0ABW1E131</accession>
<evidence type="ECO:0000313" key="3">
    <source>
        <dbReference type="EMBL" id="MFC5853674.1"/>
    </source>
</evidence>
<name>A0ABW1E131_9ACTN</name>
<evidence type="ECO:0000313" key="4">
    <source>
        <dbReference type="Proteomes" id="UP001596180"/>
    </source>
</evidence>
<dbReference type="Proteomes" id="UP001596180">
    <property type="component" value="Unassembled WGS sequence"/>
</dbReference>
<keyword evidence="3" id="KW-0378">Hydrolase</keyword>
<dbReference type="SUPFAM" id="SSF54637">
    <property type="entry name" value="Thioesterase/thiol ester dehydrase-isomerase"/>
    <property type="match status" value="1"/>
</dbReference>
<dbReference type="GO" id="GO:0016787">
    <property type="term" value="F:hydrolase activity"/>
    <property type="evidence" value="ECO:0007669"/>
    <property type="project" value="UniProtKB-KW"/>
</dbReference>
<evidence type="ECO:0000256" key="1">
    <source>
        <dbReference type="SAM" id="MobiDB-lite"/>
    </source>
</evidence>
<dbReference type="CDD" id="cd03443">
    <property type="entry name" value="PaaI_thioesterase"/>
    <property type="match status" value="1"/>
</dbReference>
<feature type="domain" description="Thioesterase" evidence="2">
    <location>
        <begin position="68"/>
        <end position="144"/>
    </location>
</feature>
<dbReference type="RefSeq" id="WP_381364232.1">
    <property type="nucleotide sequence ID" value="NZ_JBHSOA010000037.1"/>
</dbReference>
<evidence type="ECO:0000259" key="2">
    <source>
        <dbReference type="Pfam" id="PF03061"/>
    </source>
</evidence>
<dbReference type="Gene3D" id="3.10.129.10">
    <property type="entry name" value="Hotdog Thioesterase"/>
    <property type="match status" value="1"/>
</dbReference>
<protein>
    <submittedName>
        <fullName evidence="3">PaaI family thioesterase</fullName>
        <ecNumber evidence="3">3.1.2.-</ecNumber>
    </submittedName>
</protein>
<proteinExistence type="predicted"/>
<dbReference type="EC" id="3.1.2.-" evidence="3"/>
<dbReference type="Pfam" id="PF03061">
    <property type="entry name" value="4HBT"/>
    <property type="match status" value="1"/>
</dbReference>
<gene>
    <name evidence="3" type="ORF">ACFPZI_18220</name>
</gene>
<organism evidence="3 4">
    <name type="scientific">Streptomyces chlorus</name>
    <dbReference type="NCBI Taxonomy" id="887452"/>
    <lineage>
        <taxon>Bacteria</taxon>
        <taxon>Bacillati</taxon>
        <taxon>Actinomycetota</taxon>
        <taxon>Actinomycetes</taxon>
        <taxon>Kitasatosporales</taxon>
        <taxon>Streptomycetaceae</taxon>
        <taxon>Streptomyces</taxon>
    </lineage>
</organism>
<dbReference type="EMBL" id="JBHSOA010000037">
    <property type="protein sequence ID" value="MFC5853674.1"/>
    <property type="molecule type" value="Genomic_DNA"/>
</dbReference>
<reference evidence="4" key="1">
    <citation type="journal article" date="2019" name="Int. J. Syst. Evol. Microbiol.">
        <title>The Global Catalogue of Microorganisms (GCM) 10K type strain sequencing project: providing services to taxonomists for standard genome sequencing and annotation.</title>
        <authorList>
            <consortium name="The Broad Institute Genomics Platform"/>
            <consortium name="The Broad Institute Genome Sequencing Center for Infectious Disease"/>
            <person name="Wu L."/>
            <person name="Ma J."/>
        </authorList>
    </citation>
    <scope>NUCLEOTIDE SEQUENCE [LARGE SCALE GENOMIC DNA]</scope>
    <source>
        <strain evidence="4">JCM 10411</strain>
    </source>
</reference>